<dbReference type="InterPro" id="IPR051906">
    <property type="entry name" value="TolC-like"/>
</dbReference>
<feature type="chain" id="PRO_5033039018" description="TolC family protein" evidence="9">
    <location>
        <begin position="21"/>
        <end position="436"/>
    </location>
</feature>
<evidence type="ECO:0000256" key="3">
    <source>
        <dbReference type="ARBA" id="ARBA00022448"/>
    </source>
</evidence>
<dbReference type="InterPro" id="IPR003423">
    <property type="entry name" value="OMP_efflux"/>
</dbReference>
<reference evidence="10 11" key="1">
    <citation type="journal article" date="2018" name="ISME J.">
        <title>A methanotrophic archaeon couples anaerobic oxidation of methane to Fe(III) reduction.</title>
        <authorList>
            <person name="Cai C."/>
            <person name="Leu A.O."/>
            <person name="Xie G.J."/>
            <person name="Guo J."/>
            <person name="Feng Y."/>
            <person name="Zhao J.X."/>
            <person name="Tyson G.W."/>
            <person name="Yuan Z."/>
            <person name="Hu S."/>
        </authorList>
    </citation>
    <scope>NUCLEOTIDE SEQUENCE [LARGE SCALE GENOMIC DNA]</scope>
    <source>
        <strain evidence="10">FeB_12</strain>
    </source>
</reference>
<sequence>MKLVTVLAVLMAAWCSDLSAATVPTSDSISVSQAVEMTLRNHPAVQQAEFGVAASSARVDASRSDRYPDISLDGNYERIGPVPQFNLPGEGALDLAPYNNYDVHIGVRQTLYDFGKTGAAIALARTSRQSATDYIDLVKSNLAYRTIGVCNDILILQQRIAVLDEQLQTLNQHLDMSVKKIRAGTATDFDTLTIQVRIAVVRSSRIDAVHALETQEIMFRQLTGLPSDKPILLSGTFTAEHGTFNLDSLITIASVQRPELILARDAETSAASQSHLASLGDRPVLSLNFSTGFKNGYEPNLNTWKGNYAAGVEMKLPIFNGHKTRYRMSEADANYSATRAHTTDLERQVHSEVRQALAAVNSSLDKIASTETQVRQAEEAVSMAQVRYNAGVITNLDLLDAETALSQTKLIRVQALYDYTVSVNDLDRATGRKQWP</sequence>
<gene>
    <name evidence="10" type="ORF">C3F09_04655</name>
</gene>
<feature type="coiled-coil region" evidence="8">
    <location>
        <begin position="360"/>
        <end position="387"/>
    </location>
</feature>
<keyword evidence="3" id="KW-0813">Transport</keyword>
<evidence type="ECO:0000256" key="6">
    <source>
        <dbReference type="ARBA" id="ARBA00023136"/>
    </source>
</evidence>
<keyword evidence="4" id="KW-1134">Transmembrane beta strand</keyword>
<name>A0A855X3U2_9BACT</name>
<evidence type="ECO:0000256" key="7">
    <source>
        <dbReference type="ARBA" id="ARBA00023237"/>
    </source>
</evidence>
<evidence type="ECO:0000256" key="8">
    <source>
        <dbReference type="SAM" id="Coils"/>
    </source>
</evidence>
<evidence type="ECO:0000256" key="5">
    <source>
        <dbReference type="ARBA" id="ARBA00022692"/>
    </source>
</evidence>
<organism evidence="10 11">
    <name type="scientific">candidate division GN15 bacterium</name>
    <dbReference type="NCBI Taxonomy" id="2072418"/>
    <lineage>
        <taxon>Bacteria</taxon>
        <taxon>candidate division GN15</taxon>
    </lineage>
</organism>
<protein>
    <recommendedName>
        <fullName evidence="12">TolC family protein</fullName>
    </recommendedName>
</protein>
<keyword evidence="8" id="KW-0175">Coiled coil</keyword>
<dbReference type="GO" id="GO:0009279">
    <property type="term" value="C:cell outer membrane"/>
    <property type="evidence" value="ECO:0007669"/>
    <property type="project" value="UniProtKB-SubCell"/>
</dbReference>
<dbReference type="Pfam" id="PF02321">
    <property type="entry name" value="OEP"/>
    <property type="match status" value="2"/>
</dbReference>
<evidence type="ECO:0000256" key="2">
    <source>
        <dbReference type="ARBA" id="ARBA00007613"/>
    </source>
</evidence>
<comment type="subcellular location">
    <subcellularLocation>
        <location evidence="1">Cell outer membrane</location>
    </subcellularLocation>
</comment>
<feature type="signal peptide" evidence="9">
    <location>
        <begin position="1"/>
        <end position="20"/>
    </location>
</feature>
<dbReference type="PANTHER" id="PTHR30026:SF20">
    <property type="entry name" value="OUTER MEMBRANE PROTEIN TOLC"/>
    <property type="match status" value="1"/>
</dbReference>
<evidence type="ECO:0008006" key="12">
    <source>
        <dbReference type="Google" id="ProtNLM"/>
    </source>
</evidence>
<keyword evidence="6" id="KW-0472">Membrane</keyword>
<evidence type="ECO:0000313" key="11">
    <source>
        <dbReference type="Proteomes" id="UP000250918"/>
    </source>
</evidence>
<keyword evidence="9" id="KW-0732">Signal</keyword>
<dbReference type="Gene3D" id="1.20.1600.10">
    <property type="entry name" value="Outer membrane efflux proteins (OEP)"/>
    <property type="match status" value="1"/>
</dbReference>
<keyword evidence="7" id="KW-0998">Cell outer membrane</keyword>
<dbReference type="GO" id="GO:0015288">
    <property type="term" value="F:porin activity"/>
    <property type="evidence" value="ECO:0007669"/>
    <property type="project" value="TreeGrafter"/>
</dbReference>
<comment type="caution">
    <text evidence="10">The sequence shown here is derived from an EMBL/GenBank/DDBJ whole genome shotgun (WGS) entry which is preliminary data.</text>
</comment>
<accession>A0A855X3U2</accession>
<dbReference type="Proteomes" id="UP000250918">
    <property type="component" value="Unassembled WGS sequence"/>
</dbReference>
<evidence type="ECO:0000256" key="9">
    <source>
        <dbReference type="SAM" id="SignalP"/>
    </source>
</evidence>
<dbReference type="SUPFAM" id="SSF56954">
    <property type="entry name" value="Outer membrane efflux proteins (OEP)"/>
    <property type="match status" value="1"/>
</dbReference>
<proteinExistence type="inferred from homology"/>
<evidence type="ECO:0000256" key="4">
    <source>
        <dbReference type="ARBA" id="ARBA00022452"/>
    </source>
</evidence>
<dbReference type="GO" id="GO:1990281">
    <property type="term" value="C:efflux pump complex"/>
    <property type="evidence" value="ECO:0007669"/>
    <property type="project" value="TreeGrafter"/>
</dbReference>
<evidence type="ECO:0000313" key="10">
    <source>
        <dbReference type="EMBL" id="PWB73860.1"/>
    </source>
</evidence>
<dbReference type="EMBL" id="PQAP01000046">
    <property type="protein sequence ID" value="PWB73860.1"/>
    <property type="molecule type" value="Genomic_DNA"/>
</dbReference>
<dbReference type="PANTHER" id="PTHR30026">
    <property type="entry name" value="OUTER MEMBRANE PROTEIN TOLC"/>
    <property type="match status" value="1"/>
</dbReference>
<keyword evidence="5" id="KW-0812">Transmembrane</keyword>
<evidence type="ECO:0000256" key="1">
    <source>
        <dbReference type="ARBA" id="ARBA00004442"/>
    </source>
</evidence>
<dbReference type="GO" id="GO:0015562">
    <property type="term" value="F:efflux transmembrane transporter activity"/>
    <property type="evidence" value="ECO:0007669"/>
    <property type="project" value="InterPro"/>
</dbReference>
<dbReference type="AlphaFoldDB" id="A0A855X3U2"/>
<comment type="similarity">
    <text evidence="2">Belongs to the outer membrane factor (OMF) (TC 1.B.17) family.</text>
</comment>